<keyword evidence="3" id="KW-1185">Reference proteome</keyword>
<comment type="caution">
    <text evidence="2">The sequence shown here is derived from an EMBL/GenBank/DDBJ whole genome shotgun (WGS) entry which is preliminary data.</text>
</comment>
<dbReference type="CDD" id="cd00865">
    <property type="entry name" value="PEBP_bact_arch"/>
    <property type="match status" value="1"/>
</dbReference>
<dbReference type="EMBL" id="RKLV01000002">
    <property type="protein sequence ID" value="MCX2818211.1"/>
    <property type="molecule type" value="Genomic_DNA"/>
</dbReference>
<dbReference type="Pfam" id="PF01161">
    <property type="entry name" value="PBP"/>
    <property type="match status" value="1"/>
</dbReference>
<evidence type="ECO:0000256" key="1">
    <source>
        <dbReference type="SAM" id="MobiDB-lite"/>
    </source>
</evidence>
<dbReference type="SUPFAM" id="SSF49777">
    <property type="entry name" value="PEBP-like"/>
    <property type="match status" value="1"/>
</dbReference>
<dbReference type="InterPro" id="IPR036610">
    <property type="entry name" value="PEBP-like_sf"/>
</dbReference>
<dbReference type="AlphaFoldDB" id="A0A9Q4GID9"/>
<dbReference type="RefSeq" id="WP_266085926.1">
    <property type="nucleotide sequence ID" value="NZ_RKLV01000002.1"/>
</dbReference>
<dbReference type="InterPro" id="IPR008914">
    <property type="entry name" value="PEBP"/>
</dbReference>
<gene>
    <name evidence="2" type="ORF">EGH25_02450</name>
</gene>
<proteinExistence type="predicted"/>
<evidence type="ECO:0000313" key="3">
    <source>
        <dbReference type="Proteomes" id="UP001149411"/>
    </source>
</evidence>
<organism evidence="2 3">
    <name type="scientific">Halorutilus salinus</name>
    <dbReference type="NCBI Taxonomy" id="2487751"/>
    <lineage>
        <taxon>Archaea</taxon>
        <taxon>Methanobacteriati</taxon>
        <taxon>Methanobacteriota</taxon>
        <taxon>Stenosarchaea group</taxon>
        <taxon>Halobacteria</taxon>
        <taxon>Halorutilales</taxon>
        <taxon>Halorutilaceae</taxon>
        <taxon>Halorutilus</taxon>
    </lineage>
</organism>
<reference evidence="2" key="1">
    <citation type="submission" date="2022-09" db="EMBL/GenBank/DDBJ databases">
        <title>Haloadaptaus new haloarchaeum isolated from saline soil.</title>
        <authorList>
            <person name="Duran-Viseras A."/>
            <person name="Sanchez-Porro C."/>
            <person name="Ventosa A."/>
        </authorList>
    </citation>
    <scope>NUCLEOTIDE SEQUENCE</scope>
    <source>
        <strain evidence="2">F3-133</strain>
    </source>
</reference>
<evidence type="ECO:0000313" key="2">
    <source>
        <dbReference type="EMBL" id="MCX2818211.1"/>
    </source>
</evidence>
<dbReference type="Gene3D" id="3.90.280.10">
    <property type="entry name" value="PEBP-like"/>
    <property type="match status" value="1"/>
</dbReference>
<protein>
    <submittedName>
        <fullName evidence="2">YbhB/YbcL family Raf kinase inhibitor-like protein</fullName>
    </submittedName>
</protein>
<sequence length="103" mass="10713">MRTTKRSFVAFVAAEVGNIPGGVRPEPTVGALGGARQGTNDAGEMGYTAPCPPEGDGKHTYRFVVHAVEDELDLEPGAGRDELGAALDGSTVATAHLEATYER</sequence>
<feature type="region of interest" description="Disordered" evidence="1">
    <location>
        <begin position="22"/>
        <end position="47"/>
    </location>
</feature>
<dbReference type="Proteomes" id="UP001149411">
    <property type="component" value="Unassembled WGS sequence"/>
</dbReference>
<name>A0A9Q4GID9_9EURY</name>
<accession>A0A9Q4GID9</accession>
<dbReference type="InterPro" id="IPR005247">
    <property type="entry name" value="YbhB_YbcL/LppC-like"/>
</dbReference>